<dbReference type="InterPro" id="IPR049249">
    <property type="entry name" value="DUF6882"/>
</dbReference>
<sequence>MGLFSSLFGGKSIPATPSFASLFEEHAAMGMLKQQAFARHIGEGDRWNADLDAGTLSFDNGYTVPVQLLGTESLLSQTWLWSWANAQMGLPDAAMSDALALRQQGEDQNIAELAQSQIDVDEHVDGYRLALVACGVLGRGGFYRGGYDNGAAYLLVQDAPPLDAQDEGAMQLIGAINRVISEYEINHRAMLQHLFRQLGYPAVPDRDDYTITLRSGEPLTIRFNERDLIAGLDSQLRVAAV</sequence>
<name>A0A8J7K2T7_9NEIS</name>
<evidence type="ECO:0000313" key="2">
    <source>
        <dbReference type="Proteomes" id="UP000604481"/>
    </source>
</evidence>
<comment type="caution">
    <text evidence="1">The sequence shown here is derived from an EMBL/GenBank/DDBJ whole genome shotgun (WGS) entry which is preliminary data.</text>
</comment>
<keyword evidence="2" id="KW-1185">Reference proteome</keyword>
<dbReference type="Proteomes" id="UP000604481">
    <property type="component" value="Unassembled WGS sequence"/>
</dbReference>
<evidence type="ECO:0000313" key="1">
    <source>
        <dbReference type="EMBL" id="MBE9610477.1"/>
    </source>
</evidence>
<organism evidence="1 2">
    <name type="scientific">Chitinilyticum piscinae</name>
    <dbReference type="NCBI Taxonomy" id="2866724"/>
    <lineage>
        <taxon>Bacteria</taxon>
        <taxon>Pseudomonadati</taxon>
        <taxon>Pseudomonadota</taxon>
        <taxon>Betaproteobacteria</taxon>
        <taxon>Neisseriales</taxon>
        <taxon>Chitinibacteraceae</taxon>
        <taxon>Chitinilyticum</taxon>
    </lineage>
</organism>
<gene>
    <name evidence="1" type="ORF">INR99_14140</name>
</gene>
<protein>
    <submittedName>
        <fullName evidence="1">Uncharacterized protein</fullName>
    </submittedName>
</protein>
<dbReference type="AlphaFoldDB" id="A0A8J7K2T7"/>
<dbReference type="Pfam" id="PF21813">
    <property type="entry name" value="DUF6882"/>
    <property type="match status" value="1"/>
</dbReference>
<dbReference type="EMBL" id="JADFUA010000010">
    <property type="protein sequence ID" value="MBE9610477.1"/>
    <property type="molecule type" value="Genomic_DNA"/>
</dbReference>
<proteinExistence type="predicted"/>
<dbReference type="RefSeq" id="WP_194117026.1">
    <property type="nucleotide sequence ID" value="NZ_JADFUA010000010.1"/>
</dbReference>
<reference evidence="1 2" key="1">
    <citation type="submission" date="2020-10" db="EMBL/GenBank/DDBJ databases">
        <title>The genome sequence of Chitinilyticum litopenaei 4Y14.</title>
        <authorList>
            <person name="Liu Y."/>
        </authorList>
    </citation>
    <scope>NUCLEOTIDE SEQUENCE [LARGE SCALE GENOMIC DNA]</scope>
    <source>
        <strain evidence="1 2">4Y14</strain>
    </source>
</reference>
<accession>A0A8J7K2T7</accession>